<dbReference type="EMBL" id="JBHUMQ010000014">
    <property type="protein sequence ID" value="MFD2693041.1"/>
    <property type="molecule type" value="Genomic_DNA"/>
</dbReference>
<dbReference type="InterPro" id="IPR000620">
    <property type="entry name" value="EamA_dom"/>
</dbReference>
<keyword evidence="6" id="KW-1185">Reference proteome</keyword>
<dbReference type="InterPro" id="IPR037185">
    <property type="entry name" value="EmrE-like"/>
</dbReference>
<organism evidence="5 6">
    <name type="scientific">Sporolactobacillus shoreicorticis</name>
    <dbReference type="NCBI Taxonomy" id="1923877"/>
    <lineage>
        <taxon>Bacteria</taxon>
        <taxon>Bacillati</taxon>
        <taxon>Bacillota</taxon>
        <taxon>Bacilli</taxon>
        <taxon>Bacillales</taxon>
        <taxon>Sporolactobacillaceae</taxon>
        <taxon>Sporolactobacillus</taxon>
    </lineage>
</organism>
<evidence type="ECO:0000313" key="6">
    <source>
        <dbReference type="Proteomes" id="UP001597399"/>
    </source>
</evidence>
<evidence type="ECO:0000256" key="1">
    <source>
        <dbReference type="ARBA" id="ARBA00004127"/>
    </source>
</evidence>
<feature type="transmembrane region" description="Helical" evidence="3">
    <location>
        <begin position="22"/>
        <end position="45"/>
    </location>
</feature>
<protein>
    <submittedName>
        <fullName evidence="5">EamA family transporter</fullName>
    </submittedName>
</protein>
<keyword evidence="3" id="KW-0812">Transmembrane</keyword>
<comment type="similarity">
    <text evidence="2">Belongs to the EamA transporter family.</text>
</comment>
<gene>
    <name evidence="5" type="ORF">ACFSUE_05255</name>
</gene>
<keyword evidence="3" id="KW-0472">Membrane</keyword>
<reference evidence="6" key="1">
    <citation type="journal article" date="2019" name="Int. J. Syst. Evol. Microbiol.">
        <title>The Global Catalogue of Microorganisms (GCM) 10K type strain sequencing project: providing services to taxonomists for standard genome sequencing and annotation.</title>
        <authorList>
            <consortium name="The Broad Institute Genomics Platform"/>
            <consortium name="The Broad Institute Genome Sequencing Center for Infectious Disease"/>
            <person name="Wu L."/>
            <person name="Ma J."/>
        </authorList>
    </citation>
    <scope>NUCLEOTIDE SEQUENCE [LARGE SCALE GENOMIC DNA]</scope>
    <source>
        <strain evidence="6">TISTR 2466</strain>
    </source>
</reference>
<feature type="domain" description="EamA" evidence="4">
    <location>
        <begin position="2"/>
        <end position="39"/>
    </location>
</feature>
<evidence type="ECO:0000256" key="3">
    <source>
        <dbReference type="SAM" id="Phobius"/>
    </source>
</evidence>
<dbReference type="Proteomes" id="UP001597399">
    <property type="component" value="Unassembled WGS sequence"/>
</dbReference>
<comment type="caution">
    <text evidence="5">The sequence shown here is derived from an EMBL/GenBank/DDBJ whole genome shotgun (WGS) entry which is preliminary data.</text>
</comment>
<dbReference type="RefSeq" id="WP_373689454.1">
    <property type="nucleotide sequence ID" value="NZ_JAMXWM010000026.1"/>
</dbReference>
<evidence type="ECO:0000313" key="5">
    <source>
        <dbReference type="EMBL" id="MFD2693041.1"/>
    </source>
</evidence>
<proteinExistence type="inferred from homology"/>
<sequence>MALAPVFTGILSTLFMNERFNVLGWLGTLICFMGVALISSCVNFYKYGWGFSV</sequence>
<evidence type="ECO:0000259" key="4">
    <source>
        <dbReference type="Pfam" id="PF00892"/>
    </source>
</evidence>
<comment type="subcellular location">
    <subcellularLocation>
        <location evidence="1">Endomembrane system</location>
        <topology evidence="1">Multi-pass membrane protein</topology>
    </subcellularLocation>
</comment>
<dbReference type="Gene3D" id="1.10.3730.20">
    <property type="match status" value="1"/>
</dbReference>
<keyword evidence="3" id="KW-1133">Transmembrane helix</keyword>
<dbReference type="SUPFAM" id="SSF103481">
    <property type="entry name" value="Multidrug resistance efflux transporter EmrE"/>
    <property type="match status" value="1"/>
</dbReference>
<accession>A0ABW5S006</accession>
<dbReference type="Pfam" id="PF00892">
    <property type="entry name" value="EamA"/>
    <property type="match status" value="1"/>
</dbReference>
<evidence type="ECO:0000256" key="2">
    <source>
        <dbReference type="ARBA" id="ARBA00007362"/>
    </source>
</evidence>
<name>A0ABW5S006_9BACL</name>